<protein>
    <submittedName>
        <fullName evidence="1">Uncharacterized protein</fullName>
    </submittedName>
</protein>
<organism evidence="1 2">
    <name type="scientific">Actinomadura meridiana</name>
    <dbReference type="NCBI Taxonomy" id="559626"/>
    <lineage>
        <taxon>Bacteria</taxon>
        <taxon>Bacillati</taxon>
        <taxon>Actinomycetota</taxon>
        <taxon>Actinomycetes</taxon>
        <taxon>Streptosporangiales</taxon>
        <taxon>Thermomonosporaceae</taxon>
        <taxon>Actinomadura</taxon>
    </lineage>
</organism>
<accession>A0ABP8BUB6</accession>
<evidence type="ECO:0000313" key="2">
    <source>
        <dbReference type="Proteomes" id="UP001501710"/>
    </source>
</evidence>
<dbReference type="Proteomes" id="UP001501710">
    <property type="component" value="Unassembled WGS sequence"/>
</dbReference>
<sequence length="107" mass="12209">MTETPKPTVRTTRYEVSCLPPDNIDAFHFTITVEWRGGDLWAVLRYGECLGTDGKWDYEPRPSNREDDWLDAHRFDLDTALKLAQEEAPKITVNGQTVADVLRRAAS</sequence>
<evidence type="ECO:0000313" key="1">
    <source>
        <dbReference type="EMBL" id="GAA4225990.1"/>
    </source>
</evidence>
<comment type="caution">
    <text evidence="1">The sequence shown here is derived from an EMBL/GenBank/DDBJ whole genome shotgun (WGS) entry which is preliminary data.</text>
</comment>
<keyword evidence="2" id="KW-1185">Reference proteome</keyword>
<name>A0ABP8BUB6_9ACTN</name>
<dbReference type="EMBL" id="BAABAS010000004">
    <property type="protein sequence ID" value="GAA4225990.1"/>
    <property type="molecule type" value="Genomic_DNA"/>
</dbReference>
<dbReference type="RefSeq" id="WP_344890259.1">
    <property type="nucleotide sequence ID" value="NZ_BAABAS010000004.1"/>
</dbReference>
<gene>
    <name evidence="1" type="ORF">GCM10022254_09400</name>
</gene>
<proteinExistence type="predicted"/>
<reference evidence="2" key="1">
    <citation type="journal article" date="2019" name="Int. J. Syst. Evol. Microbiol.">
        <title>The Global Catalogue of Microorganisms (GCM) 10K type strain sequencing project: providing services to taxonomists for standard genome sequencing and annotation.</title>
        <authorList>
            <consortium name="The Broad Institute Genomics Platform"/>
            <consortium name="The Broad Institute Genome Sequencing Center for Infectious Disease"/>
            <person name="Wu L."/>
            <person name="Ma J."/>
        </authorList>
    </citation>
    <scope>NUCLEOTIDE SEQUENCE [LARGE SCALE GENOMIC DNA]</scope>
    <source>
        <strain evidence="2">JCM 17440</strain>
    </source>
</reference>